<evidence type="ECO:0000256" key="1">
    <source>
        <dbReference type="ARBA" id="ARBA00022786"/>
    </source>
</evidence>
<keyword evidence="4" id="KW-1185">Reference proteome</keyword>
<proteinExistence type="predicted"/>
<dbReference type="Gene3D" id="3.80.10.10">
    <property type="entry name" value="Ribonuclease Inhibitor"/>
    <property type="match status" value="1"/>
</dbReference>
<dbReference type="InterPro" id="IPR001611">
    <property type="entry name" value="Leu-rich_rpt"/>
</dbReference>
<dbReference type="Pfam" id="PF13516">
    <property type="entry name" value="LRR_6"/>
    <property type="match status" value="1"/>
</dbReference>
<dbReference type="PANTHER" id="PTHR13382">
    <property type="entry name" value="MITOCHONDRIAL ATP SYNTHASE COUPLING FACTOR B"/>
    <property type="match status" value="1"/>
</dbReference>
<dbReference type="GO" id="GO:0005737">
    <property type="term" value="C:cytoplasm"/>
    <property type="evidence" value="ECO:0007669"/>
    <property type="project" value="TreeGrafter"/>
</dbReference>
<reference evidence="4" key="1">
    <citation type="submission" date="2015-09" db="EMBL/GenBank/DDBJ databases">
        <authorList>
            <consortium name="Pathogen Informatics"/>
        </authorList>
    </citation>
    <scope>NUCLEOTIDE SEQUENCE [LARGE SCALE GENOMIC DNA]</scope>
    <source>
        <strain evidence="4">Lake Konstanz</strain>
    </source>
</reference>
<feature type="domain" description="F-box/LRR-repeat protein 15-like leucin rich repeat" evidence="2">
    <location>
        <begin position="65"/>
        <end position="136"/>
    </location>
</feature>
<dbReference type="AlphaFoldDB" id="A0A0S4JF02"/>
<feature type="non-terminal residue" evidence="3">
    <location>
        <position position="1"/>
    </location>
</feature>
<dbReference type="GO" id="GO:0016301">
    <property type="term" value="F:kinase activity"/>
    <property type="evidence" value="ECO:0007669"/>
    <property type="project" value="UniProtKB-KW"/>
</dbReference>
<dbReference type="InterPro" id="IPR032675">
    <property type="entry name" value="LRR_dom_sf"/>
</dbReference>
<keyword evidence="3" id="KW-0418">Kinase</keyword>
<accession>A0A0S4JF02</accession>
<gene>
    <name evidence="3" type="ORF">BSAL_25340</name>
</gene>
<evidence type="ECO:0000313" key="3">
    <source>
        <dbReference type="EMBL" id="CUG90169.1"/>
    </source>
</evidence>
<dbReference type="VEuPathDB" id="TriTrypDB:BSAL_25340"/>
<evidence type="ECO:0000313" key="4">
    <source>
        <dbReference type="Proteomes" id="UP000051952"/>
    </source>
</evidence>
<dbReference type="SMART" id="SM00367">
    <property type="entry name" value="LRR_CC"/>
    <property type="match status" value="4"/>
</dbReference>
<keyword evidence="1" id="KW-0833">Ubl conjugation pathway</keyword>
<dbReference type="InterPro" id="IPR050648">
    <property type="entry name" value="F-box_LRR-repeat"/>
</dbReference>
<organism evidence="3 4">
    <name type="scientific">Bodo saltans</name>
    <name type="common">Flagellated protozoan</name>
    <dbReference type="NCBI Taxonomy" id="75058"/>
    <lineage>
        <taxon>Eukaryota</taxon>
        <taxon>Discoba</taxon>
        <taxon>Euglenozoa</taxon>
        <taxon>Kinetoplastea</taxon>
        <taxon>Metakinetoplastina</taxon>
        <taxon>Eubodonida</taxon>
        <taxon>Bodonidae</taxon>
        <taxon>Bodo</taxon>
    </lineage>
</organism>
<dbReference type="Proteomes" id="UP000051952">
    <property type="component" value="Unassembled WGS sequence"/>
</dbReference>
<dbReference type="EMBL" id="CYKH01001800">
    <property type="protein sequence ID" value="CUG90169.1"/>
    <property type="molecule type" value="Genomic_DNA"/>
</dbReference>
<name>A0A0S4JF02_BODSA</name>
<evidence type="ECO:0000259" key="2">
    <source>
        <dbReference type="Pfam" id="PF25372"/>
    </source>
</evidence>
<dbReference type="OrthoDB" id="550575at2759"/>
<dbReference type="InterPro" id="IPR006553">
    <property type="entry name" value="Leu-rich_rpt_Cys-con_subtyp"/>
</dbReference>
<sequence length="220" mass="24699">HLNISSCCGIEGSCRGGFPTLTHLIATRCNLNDAGLGTISTRSHLQYLDVSFCDYIGCPLHEILTLTHLNLEHCGRVTDESLKNISELRELQHLQLRDCMSITDDGLWNLSALSQLQYLDLSYNKQVTDAGIGSMSLDHLQHLNLFLCSISGDCFSTFPRVTSLDLGACRVTDSCLVSLLRLPHLQRVCLDHYNNIDLSIIAAQFQLKERAHTRGWWERL</sequence>
<keyword evidence="3" id="KW-0808">Transferase</keyword>
<protein>
    <submittedName>
        <fullName evidence="3">Receptor-type protein kinase, putative</fullName>
    </submittedName>
</protein>
<dbReference type="InterPro" id="IPR057207">
    <property type="entry name" value="FBXL15_LRR"/>
</dbReference>
<dbReference type="Pfam" id="PF25372">
    <property type="entry name" value="DUF7885"/>
    <property type="match status" value="1"/>
</dbReference>
<dbReference type="SUPFAM" id="SSF52047">
    <property type="entry name" value="RNI-like"/>
    <property type="match status" value="1"/>
</dbReference>
<keyword evidence="3" id="KW-0675">Receptor</keyword>